<comment type="caution">
    <text evidence="1">The sequence shown here is derived from an EMBL/GenBank/DDBJ whole genome shotgun (WGS) entry which is preliminary data.</text>
</comment>
<organism evidence="1">
    <name type="scientific">marine sediment metagenome</name>
    <dbReference type="NCBI Taxonomy" id="412755"/>
    <lineage>
        <taxon>unclassified sequences</taxon>
        <taxon>metagenomes</taxon>
        <taxon>ecological metagenomes</taxon>
    </lineage>
</organism>
<reference evidence="1" key="1">
    <citation type="journal article" date="2015" name="Nature">
        <title>Complex archaea that bridge the gap between prokaryotes and eukaryotes.</title>
        <authorList>
            <person name="Spang A."/>
            <person name="Saw J.H."/>
            <person name="Jorgensen S.L."/>
            <person name="Zaremba-Niedzwiedzka K."/>
            <person name="Martijn J."/>
            <person name="Lind A.E."/>
            <person name="van Eijk R."/>
            <person name="Schleper C."/>
            <person name="Guy L."/>
            <person name="Ettema T.J."/>
        </authorList>
    </citation>
    <scope>NUCLEOTIDE SEQUENCE</scope>
</reference>
<proteinExistence type="predicted"/>
<evidence type="ECO:0000313" key="1">
    <source>
        <dbReference type="EMBL" id="KKM96698.1"/>
    </source>
</evidence>
<gene>
    <name evidence="1" type="ORF">LCGC14_1175380</name>
</gene>
<dbReference type="AlphaFoldDB" id="A0A0F9LTH7"/>
<accession>A0A0F9LTH7</accession>
<sequence length="74" mass="8361">MTKLREVLHAVDPSLTIVSGHRRTRKRKEQDWVQAGGAICPRCSEEAVRFRPQDGVCLACARALNEKEDADKKK</sequence>
<dbReference type="EMBL" id="LAZR01005844">
    <property type="protein sequence ID" value="KKM96698.1"/>
    <property type="molecule type" value="Genomic_DNA"/>
</dbReference>
<feature type="non-terminal residue" evidence="1">
    <location>
        <position position="74"/>
    </location>
</feature>
<name>A0A0F9LTH7_9ZZZZ</name>
<protein>
    <submittedName>
        <fullName evidence="1">Uncharacterized protein</fullName>
    </submittedName>
</protein>